<protein>
    <recommendedName>
        <fullName evidence="7">3-hydroxyacyl-CoA dehydrogenase</fullName>
    </recommendedName>
</protein>
<evidence type="ECO:0000259" key="3">
    <source>
        <dbReference type="Pfam" id="PF00725"/>
    </source>
</evidence>
<feature type="domain" description="3-hydroxyacyl-CoA dehydrogenase C-terminal" evidence="3">
    <location>
        <begin position="204"/>
        <end position="301"/>
    </location>
</feature>
<dbReference type="InterPro" id="IPR006176">
    <property type="entry name" value="3-OHacyl-CoA_DH_NAD-bd"/>
</dbReference>
<dbReference type="Gene3D" id="1.10.1040.10">
    <property type="entry name" value="N-(1-d-carboxylethyl)-l-norvaline Dehydrogenase, domain 2"/>
    <property type="match status" value="2"/>
</dbReference>
<dbReference type="InterPro" id="IPR036291">
    <property type="entry name" value="NAD(P)-bd_dom_sf"/>
</dbReference>
<keyword evidence="2" id="KW-0560">Oxidoreductase</keyword>
<dbReference type="GO" id="GO:0016616">
    <property type="term" value="F:oxidoreductase activity, acting on the CH-OH group of donors, NAD or NADP as acceptor"/>
    <property type="evidence" value="ECO:0007669"/>
    <property type="project" value="InterPro"/>
</dbReference>
<comment type="similarity">
    <text evidence="1">Belongs to the 3-hydroxyacyl-CoA dehydrogenase family.</text>
</comment>
<dbReference type="GO" id="GO:0006631">
    <property type="term" value="P:fatty acid metabolic process"/>
    <property type="evidence" value="ECO:0007669"/>
    <property type="project" value="InterPro"/>
</dbReference>
<dbReference type="Pfam" id="PF02737">
    <property type="entry name" value="3HCDH_N"/>
    <property type="match status" value="1"/>
</dbReference>
<dbReference type="PANTHER" id="PTHR48075:SF5">
    <property type="entry name" value="3-HYDROXYBUTYRYL-COA DEHYDROGENASE"/>
    <property type="match status" value="1"/>
</dbReference>
<dbReference type="InterPro" id="IPR006180">
    <property type="entry name" value="3-OHacyl-CoA_DH_CS"/>
</dbReference>
<feature type="domain" description="3-hydroxyacyl-CoA dehydrogenase C-terminal" evidence="3">
    <location>
        <begin position="431"/>
        <end position="508"/>
    </location>
</feature>
<evidence type="ECO:0000256" key="2">
    <source>
        <dbReference type="ARBA" id="ARBA00023002"/>
    </source>
</evidence>
<dbReference type="InterPro" id="IPR041040">
    <property type="entry name" value="3HCDH_RFF"/>
</dbReference>
<dbReference type="SUPFAM" id="SSF48179">
    <property type="entry name" value="6-phosphogluconate dehydrogenase C-terminal domain-like"/>
    <property type="match status" value="2"/>
</dbReference>
<dbReference type="FunFam" id="3.40.50.720:FF:000009">
    <property type="entry name" value="Fatty oxidation complex, alpha subunit"/>
    <property type="match status" value="1"/>
</dbReference>
<reference evidence="6" key="1">
    <citation type="submission" date="2018-05" db="EMBL/GenBank/DDBJ databases">
        <authorList>
            <person name="Lanie J.A."/>
            <person name="Ng W.-L."/>
            <person name="Kazmierczak K.M."/>
            <person name="Andrzejewski T.M."/>
            <person name="Davidsen T.M."/>
            <person name="Wayne K.J."/>
            <person name="Tettelin H."/>
            <person name="Glass J.I."/>
            <person name="Rusch D."/>
            <person name="Podicherti R."/>
            <person name="Tsui H.-C.T."/>
            <person name="Winkler M.E."/>
        </authorList>
    </citation>
    <scope>NUCLEOTIDE SEQUENCE</scope>
</reference>
<dbReference type="InterPro" id="IPR013328">
    <property type="entry name" value="6PGD_dom2"/>
</dbReference>
<evidence type="ECO:0008006" key="7">
    <source>
        <dbReference type="Google" id="ProtNLM"/>
    </source>
</evidence>
<gene>
    <name evidence="6" type="ORF">METZ01_LOCUS77135</name>
</gene>
<accession>A0A381U981</accession>
<dbReference type="Gene3D" id="3.40.50.720">
    <property type="entry name" value="NAD(P)-binding Rossmann-like Domain"/>
    <property type="match status" value="1"/>
</dbReference>
<feature type="domain" description="3-hydroxyacyl-CoA dehydrogenase NAD binding" evidence="4">
    <location>
        <begin position="23"/>
        <end position="201"/>
    </location>
</feature>
<dbReference type="AlphaFoldDB" id="A0A381U981"/>
<sequence length="513" mass="56677">MIKLIFLFMAKRFQMEIEADDYTIAVMGAGTMGRGIAQAAASAGHPVMLYDVAEKHTQDAIEFIGQRLEDSFQKGKITENSKVQVLKNIKPVHALDELFKAHLIVEAVIEDLEIKQELFCGLESVLEAESILSTNTSSLDLNKIVTNLKRPERFVGMHFFNPVPVMALVEIIHTAETDPRITEFVSQLVKKWGKTPVHVRNSPGFIVNRAARPFYGEALGILTDGATDAATCDAIFRDCGGFRMGPFELMDLIGLDVNYEVTTQVWESFDRHPRFEPSRIQQNLVDSGKLGRKSGQGFYDYSPSTETPDTENLPECQPPDSIIIEGTEQLPESLVKMLKAGTASIKSTLGSGKIRLPEGGIVVLSNGKSSEERSLENGDSVISLDLCLDYNHSPRVALAADSNCPENVLNKAAGLFQSFDKQVSLIKDIPGMVLTRTVAMLVNEASMLVEEEVADAADINMAMKKGVNYPLGSLEWGELWGYNGVVETLENLFSEYGERYRVSSWLQQKEQIG</sequence>
<evidence type="ECO:0000313" key="6">
    <source>
        <dbReference type="EMBL" id="SVA24281.1"/>
    </source>
</evidence>
<dbReference type="InterPro" id="IPR006108">
    <property type="entry name" value="3HC_DH_C"/>
</dbReference>
<dbReference type="SUPFAM" id="SSF51735">
    <property type="entry name" value="NAD(P)-binding Rossmann-fold domains"/>
    <property type="match status" value="1"/>
</dbReference>
<name>A0A381U981_9ZZZZ</name>
<dbReference type="InterPro" id="IPR008927">
    <property type="entry name" value="6-PGluconate_DH-like_C_sf"/>
</dbReference>
<dbReference type="Pfam" id="PF00725">
    <property type="entry name" value="3HCDH"/>
    <property type="match status" value="2"/>
</dbReference>
<dbReference type="EMBL" id="UINC01005903">
    <property type="protein sequence ID" value="SVA24281.1"/>
    <property type="molecule type" value="Genomic_DNA"/>
</dbReference>
<dbReference type="NCBIfam" id="NF006124">
    <property type="entry name" value="PRK08268.1"/>
    <property type="match status" value="1"/>
</dbReference>
<organism evidence="6">
    <name type="scientific">marine metagenome</name>
    <dbReference type="NCBI Taxonomy" id="408172"/>
    <lineage>
        <taxon>unclassified sequences</taxon>
        <taxon>metagenomes</taxon>
        <taxon>ecological metagenomes</taxon>
    </lineage>
</organism>
<dbReference type="GO" id="GO:0070403">
    <property type="term" value="F:NAD+ binding"/>
    <property type="evidence" value="ECO:0007669"/>
    <property type="project" value="InterPro"/>
</dbReference>
<dbReference type="PROSITE" id="PS00067">
    <property type="entry name" value="3HCDH"/>
    <property type="match status" value="1"/>
</dbReference>
<evidence type="ECO:0000259" key="5">
    <source>
        <dbReference type="Pfam" id="PF18321"/>
    </source>
</evidence>
<feature type="domain" description="3-hydroxybutyryl-CoA dehydrogenase reduced Rossmann-fold" evidence="5">
    <location>
        <begin position="362"/>
        <end position="430"/>
    </location>
</feature>
<dbReference type="Pfam" id="PF18321">
    <property type="entry name" value="3HCDH_RFF"/>
    <property type="match status" value="1"/>
</dbReference>
<evidence type="ECO:0000256" key="1">
    <source>
        <dbReference type="ARBA" id="ARBA00009463"/>
    </source>
</evidence>
<evidence type="ECO:0000259" key="4">
    <source>
        <dbReference type="Pfam" id="PF02737"/>
    </source>
</evidence>
<dbReference type="PANTHER" id="PTHR48075">
    <property type="entry name" value="3-HYDROXYACYL-COA DEHYDROGENASE FAMILY PROTEIN"/>
    <property type="match status" value="1"/>
</dbReference>
<proteinExistence type="inferred from homology"/>